<evidence type="ECO:0000313" key="2">
    <source>
        <dbReference type="EMBL" id="PLR44733.1"/>
    </source>
</evidence>
<dbReference type="Pfam" id="PF11162">
    <property type="entry name" value="DUF2946"/>
    <property type="match status" value="1"/>
</dbReference>
<name>A0A2N5EIH9_9GAMM</name>
<keyword evidence="1" id="KW-0812">Transmembrane</keyword>
<accession>A0A2N5EIH9</accession>
<evidence type="ECO:0000313" key="3">
    <source>
        <dbReference type="Proteomes" id="UP000234626"/>
    </source>
</evidence>
<dbReference type="Proteomes" id="UP000234626">
    <property type="component" value="Unassembled WGS sequence"/>
</dbReference>
<keyword evidence="1" id="KW-0472">Membrane</keyword>
<protein>
    <submittedName>
        <fullName evidence="2">DUF2946 domain-containing protein</fullName>
    </submittedName>
</protein>
<gene>
    <name evidence="2" type="ORF">CYR34_18590</name>
</gene>
<keyword evidence="3" id="KW-1185">Reference proteome</keyword>
<keyword evidence="1" id="KW-1133">Transmembrane helix</keyword>
<reference evidence="2 3" key="1">
    <citation type="submission" date="2017-12" db="EMBL/GenBank/DDBJ databases">
        <title>Characterization of six clinical isolates of Enterochimera gen. nov., a novel genus of the Yersiniaciae family and the three species Enterochimera arupensis sp. nov., Enterochimera coloradensis sp. nov, and Enterochimera californica sp. nov.</title>
        <authorList>
            <person name="Rossi A."/>
            <person name="Fisher M."/>
        </authorList>
    </citation>
    <scope>NUCLEOTIDE SEQUENCE [LARGE SCALE GENOMIC DNA]</scope>
    <source>
        <strain evidence="2 3">2016Iso1</strain>
    </source>
</reference>
<evidence type="ECO:0000256" key="1">
    <source>
        <dbReference type="SAM" id="Phobius"/>
    </source>
</evidence>
<proteinExistence type="predicted"/>
<dbReference type="AlphaFoldDB" id="A0A2N5EIH9"/>
<sequence length="157" mass="16735">MGSAVFLTLRPSARHRTTAAWLGIVALLLLFVAPVISTSLADTHARTTAMPGMVMAMDSPSMGHEAMGHEAMGHEAMDHGAMAAGEMPMSHPAGMMPDQAACGYCVLLAHAPLLEMALPLLAWFTLLAARVPPPRLRLRLPPPPPVCRPRTRAPPFC</sequence>
<feature type="transmembrane region" description="Helical" evidence="1">
    <location>
        <begin position="107"/>
        <end position="129"/>
    </location>
</feature>
<dbReference type="EMBL" id="PJZK01000025">
    <property type="protein sequence ID" value="PLR44733.1"/>
    <property type="molecule type" value="Genomic_DNA"/>
</dbReference>
<organism evidence="2 3">
    <name type="scientific">Chimaeribacter arupi</name>
    <dbReference type="NCBI Taxonomy" id="2060066"/>
    <lineage>
        <taxon>Bacteria</taxon>
        <taxon>Pseudomonadati</taxon>
        <taxon>Pseudomonadota</taxon>
        <taxon>Gammaproteobacteria</taxon>
        <taxon>Enterobacterales</taxon>
        <taxon>Yersiniaceae</taxon>
        <taxon>Chimaeribacter</taxon>
    </lineage>
</organism>
<comment type="caution">
    <text evidence="2">The sequence shown here is derived from an EMBL/GenBank/DDBJ whole genome shotgun (WGS) entry which is preliminary data.</text>
</comment>
<dbReference type="InterPro" id="IPR021333">
    <property type="entry name" value="DUF2946"/>
</dbReference>